<accession>A0A9I9EH99</accession>
<organism evidence="1">
    <name type="scientific">Cucumis melo</name>
    <name type="common">Muskmelon</name>
    <dbReference type="NCBI Taxonomy" id="3656"/>
    <lineage>
        <taxon>Eukaryota</taxon>
        <taxon>Viridiplantae</taxon>
        <taxon>Streptophyta</taxon>
        <taxon>Embryophyta</taxon>
        <taxon>Tracheophyta</taxon>
        <taxon>Spermatophyta</taxon>
        <taxon>Magnoliopsida</taxon>
        <taxon>eudicotyledons</taxon>
        <taxon>Gunneridae</taxon>
        <taxon>Pentapetalae</taxon>
        <taxon>rosids</taxon>
        <taxon>fabids</taxon>
        <taxon>Cucurbitales</taxon>
        <taxon>Cucurbitaceae</taxon>
        <taxon>Benincaseae</taxon>
        <taxon>Cucumis</taxon>
    </lineage>
</organism>
<sequence>YHFVDEVQAFSVEHDIEALENICDRTTGVVEQIIQQT</sequence>
<evidence type="ECO:0000313" key="1">
    <source>
        <dbReference type="EnsemblPlants" id="MELO3C033725.2.1"/>
    </source>
</evidence>
<protein>
    <submittedName>
        <fullName evidence="1">Uncharacterized protein</fullName>
    </submittedName>
</protein>
<name>A0A9I9EH99_CUCME</name>
<proteinExistence type="predicted"/>
<dbReference type="Gramene" id="MELO3C033725.2.1">
    <property type="protein sequence ID" value="MELO3C033725.2.1"/>
    <property type="gene ID" value="MELO3C033725.2"/>
</dbReference>
<dbReference type="EnsemblPlants" id="MELO3C033725.2.1">
    <property type="protein sequence ID" value="MELO3C033725.2.1"/>
    <property type="gene ID" value="MELO3C033725.2"/>
</dbReference>
<reference evidence="1" key="1">
    <citation type="submission" date="2023-03" db="UniProtKB">
        <authorList>
            <consortium name="EnsemblPlants"/>
        </authorList>
    </citation>
    <scope>IDENTIFICATION</scope>
</reference>
<dbReference type="AlphaFoldDB" id="A0A9I9EH99"/>